<reference evidence="2 3" key="1">
    <citation type="journal article" date="2018" name="PLoS Genet.">
        <title>Population sequencing reveals clonal diversity and ancestral inbreeding in the grapevine cultivar Chardonnay.</title>
        <authorList>
            <person name="Roach M.J."/>
            <person name="Johnson D.L."/>
            <person name="Bohlmann J."/>
            <person name="van Vuuren H.J."/>
            <person name="Jones S.J."/>
            <person name="Pretorius I.S."/>
            <person name="Schmidt S.A."/>
            <person name="Borneman A.R."/>
        </authorList>
    </citation>
    <scope>NUCLEOTIDE SEQUENCE [LARGE SCALE GENOMIC DNA]</scope>
    <source>
        <strain evidence="3">cv. Chardonnay</strain>
        <tissue evidence="2">Leaf</tissue>
    </source>
</reference>
<accession>A0A438EW24</accession>
<evidence type="ECO:0000259" key="1">
    <source>
        <dbReference type="Pfam" id="PF07727"/>
    </source>
</evidence>
<feature type="domain" description="Reverse transcriptase Ty1/copia-type" evidence="1">
    <location>
        <begin position="2"/>
        <end position="145"/>
    </location>
</feature>
<protein>
    <submittedName>
        <fullName evidence="2">Retrovirus-related Pol polyprotein from transposon RE1</fullName>
    </submittedName>
</protein>
<dbReference type="InterPro" id="IPR013103">
    <property type="entry name" value="RVT_2"/>
</dbReference>
<evidence type="ECO:0000313" key="2">
    <source>
        <dbReference type="EMBL" id="RVW51918.1"/>
    </source>
</evidence>
<dbReference type="InterPro" id="IPR043502">
    <property type="entry name" value="DNA/RNA_pol_sf"/>
</dbReference>
<proteinExistence type="predicted"/>
<dbReference type="Proteomes" id="UP000288805">
    <property type="component" value="Unassembled WGS sequence"/>
</dbReference>
<dbReference type="EMBL" id="QGNW01001176">
    <property type="protein sequence ID" value="RVW51918.1"/>
    <property type="molecule type" value="Genomic_DNA"/>
</dbReference>
<dbReference type="SUPFAM" id="SSF56672">
    <property type="entry name" value="DNA/RNA polymerases"/>
    <property type="match status" value="1"/>
</dbReference>
<dbReference type="PANTHER" id="PTHR11439">
    <property type="entry name" value="GAG-POL-RELATED RETROTRANSPOSON"/>
    <property type="match status" value="1"/>
</dbReference>
<comment type="caution">
    <text evidence="2">The sequence shown here is derived from an EMBL/GenBank/DDBJ whole genome shotgun (WGS) entry which is preliminary data.</text>
</comment>
<gene>
    <name evidence="2" type="primary">RE1_2880</name>
    <name evidence="2" type="ORF">CK203_068006</name>
</gene>
<dbReference type="AlphaFoldDB" id="A0A438EW24"/>
<evidence type="ECO:0000313" key="3">
    <source>
        <dbReference type="Proteomes" id="UP000288805"/>
    </source>
</evidence>
<name>A0A438EW24_VITVI</name>
<dbReference type="PANTHER" id="PTHR11439:SF470">
    <property type="entry name" value="CYSTEINE-RICH RLK (RECEPTOR-LIKE PROTEIN KINASE) 8"/>
    <property type="match status" value="1"/>
</dbReference>
<dbReference type="CDD" id="cd09272">
    <property type="entry name" value="RNase_HI_RT_Ty1"/>
    <property type="match status" value="1"/>
</dbReference>
<dbReference type="Pfam" id="PF07727">
    <property type="entry name" value="RVT_2"/>
    <property type="match status" value="1"/>
</dbReference>
<organism evidence="2 3">
    <name type="scientific">Vitis vinifera</name>
    <name type="common">Grape</name>
    <dbReference type="NCBI Taxonomy" id="29760"/>
    <lineage>
        <taxon>Eukaryota</taxon>
        <taxon>Viridiplantae</taxon>
        <taxon>Streptophyta</taxon>
        <taxon>Embryophyta</taxon>
        <taxon>Tracheophyta</taxon>
        <taxon>Spermatophyta</taxon>
        <taxon>Magnoliopsida</taxon>
        <taxon>eudicotyledons</taxon>
        <taxon>Gunneridae</taxon>
        <taxon>Pentapetalae</taxon>
        <taxon>rosids</taxon>
        <taxon>Vitales</taxon>
        <taxon>Vitaceae</taxon>
        <taxon>Viteae</taxon>
        <taxon>Vitis</taxon>
    </lineage>
</organism>
<sequence>MNIPPGFEGNTGNKVCKLKKALYGLKQSPRAWFGRFSKVMKEFGYKQSQGDHTLFIKHLVARGVIALLVYVDDIIVIVNDERKKHEVKQRLTTEFEIKELGKLKYFLGIEVAYSTQRIFISQQKYVIDLLAKTGKIGCKPVSTPMDPNHKVGEAKEELVVDKRMYQRLVGGLIYLAHTRPDIAYSGATLLERQPEKGILFKKNNTLALEAYTDADYAGSLVDRRSTTRYYTFLGGNLVTWRSKKQNVVAKSSAESEFRVIAQGLCELLWLKIILDDLRIKTKHIEIDRHFIKEKLEEGVVCMSYVPSEHQLADILTKRLNSSMFHNLVFKLGMEDIYSSA</sequence>